<dbReference type="InterPro" id="IPR041522">
    <property type="entry name" value="CdaR_GGDEF"/>
</dbReference>
<dbReference type="eggNOG" id="COG2508">
    <property type="taxonomic scope" value="Bacteria"/>
</dbReference>
<dbReference type="Gene3D" id="1.10.10.2840">
    <property type="entry name" value="PucR C-terminal helix-turn-helix domain"/>
    <property type="match status" value="1"/>
</dbReference>
<evidence type="ECO:0000259" key="3">
    <source>
        <dbReference type="Pfam" id="PF17853"/>
    </source>
</evidence>
<evidence type="ECO:0000259" key="2">
    <source>
        <dbReference type="Pfam" id="PF13556"/>
    </source>
</evidence>
<dbReference type="EMBL" id="CP001854">
    <property type="protein sequence ID" value="ADB50630.1"/>
    <property type="molecule type" value="Genomic_DNA"/>
</dbReference>
<evidence type="ECO:0000313" key="4">
    <source>
        <dbReference type="EMBL" id="ADB50630.1"/>
    </source>
</evidence>
<reference evidence="5" key="2">
    <citation type="submission" date="2010-01" db="EMBL/GenBank/DDBJ databases">
        <title>The complete genome of Conexibacter woesei DSM 14684.</title>
        <authorList>
            <consortium name="US DOE Joint Genome Institute (JGI-PGF)"/>
            <person name="Lucas S."/>
            <person name="Copeland A."/>
            <person name="Lapidus A."/>
            <person name="Glavina del Rio T."/>
            <person name="Dalin E."/>
            <person name="Tice H."/>
            <person name="Bruce D."/>
            <person name="Goodwin L."/>
            <person name="Pitluck S."/>
            <person name="Kyrpides N."/>
            <person name="Mavromatis K."/>
            <person name="Ivanova N."/>
            <person name="Mikhailova N."/>
            <person name="Chertkov O."/>
            <person name="Brettin T."/>
            <person name="Detter J.C."/>
            <person name="Han C."/>
            <person name="Larimer F."/>
            <person name="Land M."/>
            <person name="Hauser L."/>
            <person name="Markowitz V."/>
            <person name="Cheng J.-F."/>
            <person name="Hugenholtz P."/>
            <person name="Woyke T."/>
            <person name="Wu D."/>
            <person name="Pukall R."/>
            <person name="Steenblock K."/>
            <person name="Schneider S."/>
            <person name="Klenk H.-P."/>
            <person name="Eisen J.A."/>
        </authorList>
    </citation>
    <scope>NUCLEOTIDE SEQUENCE [LARGE SCALE GENOMIC DNA]</scope>
    <source>
        <strain evidence="5">DSM 14684 / CIP 108061 / JCM 11494 / NBRC 100937 / ID131577</strain>
    </source>
</reference>
<dbReference type="AlphaFoldDB" id="D3F5G3"/>
<name>D3F5G3_CONWI</name>
<reference evidence="4 5" key="1">
    <citation type="journal article" date="2010" name="Stand. Genomic Sci.">
        <title>Complete genome sequence of Conexibacter woesei type strain (ID131577).</title>
        <authorList>
            <person name="Pukall R."/>
            <person name="Lapidus A."/>
            <person name="Glavina Del Rio T."/>
            <person name="Copeland A."/>
            <person name="Tice H."/>
            <person name="Cheng J.-F."/>
            <person name="Lucas S."/>
            <person name="Chen F."/>
            <person name="Nolan M."/>
            <person name="Bruce D."/>
            <person name="Goodwin L."/>
            <person name="Pitluck S."/>
            <person name="Mavromatis K."/>
            <person name="Ivanova N."/>
            <person name="Ovchinnikova G."/>
            <person name="Pati A."/>
            <person name="Chen A."/>
            <person name="Palaniappan K."/>
            <person name="Land M."/>
            <person name="Hauser L."/>
            <person name="Chang Y.-J."/>
            <person name="Jeffries C.D."/>
            <person name="Chain P."/>
            <person name="Meincke L."/>
            <person name="Sims D."/>
            <person name="Brettin T."/>
            <person name="Detter J.C."/>
            <person name="Rohde M."/>
            <person name="Goeker M."/>
            <person name="Bristow J."/>
            <person name="Eisen J.A."/>
            <person name="Markowitz V."/>
            <person name="Kyrpides N.C."/>
            <person name="Klenk H.-P."/>
            <person name="Hugenholtz P."/>
        </authorList>
    </citation>
    <scope>NUCLEOTIDE SEQUENCE [LARGE SCALE GENOMIC DNA]</scope>
    <source>
        <strain evidence="5">DSM 14684 / CIP 108061 / JCM 11494 / NBRC 100937 / ID131577</strain>
    </source>
</reference>
<comment type="similarity">
    <text evidence="1">Belongs to the CdaR family.</text>
</comment>
<dbReference type="HOGENOM" id="CLU_539376_0_0_11"/>
<sequence>MAAIDDLLHAPDVRRLVRPVPLTPPGPGRTVSSVTVVADVAALARAEPGALAILTGAASAATMGCRLDMLVRTAADRELSGIVVLQDESSVLDPAVEAIARRGRIRLLCAEPQTDLAALVVALHRELAGGADRALQRAAGALRALRAAVARGEDADALLSAVGDVLGVRPELREPTAVDASASLLVEGQVEGAVVIPRDDEREESIARELSLELVAGAVARAIEHERHTRDAPGQPRADFLTEFLAVDAHRAERLIDRAAALGLRLDAWHTVVRLEVEHPGDDELAAYETMRSIERTTLASARAAGGVWHRARSGTALLLLRMDRRDPGPHGARESVRLAGEIVAATGRRHPGVTLRCGVGSPHSGAAGLRRSAGEARMALSSHDDAHDDATPAVTSFDSMGMRRILLEWAATTTAADTIDLLLAPLDELGPRRADEAIRTLSAYLDGRGSLANTAATLHLHRNSLAYRIRKIVERIDVDLDDPEQWLALQLACRARLLAAGAPT</sequence>
<dbReference type="PANTHER" id="PTHR33744">
    <property type="entry name" value="CARBOHYDRATE DIACID REGULATOR"/>
    <property type="match status" value="1"/>
</dbReference>
<organism evidence="4 5">
    <name type="scientific">Conexibacter woesei (strain DSM 14684 / CCUG 47730 / CIP 108061 / JCM 11494 / NBRC 100937 / ID131577)</name>
    <dbReference type="NCBI Taxonomy" id="469383"/>
    <lineage>
        <taxon>Bacteria</taxon>
        <taxon>Bacillati</taxon>
        <taxon>Actinomycetota</taxon>
        <taxon>Thermoleophilia</taxon>
        <taxon>Solirubrobacterales</taxon>
        <taxon>Conexibacteraceae</taxon>
        <taxon>Conexibacter</taxon>
    </lineage>
</organism>
<dbReference type="RefSeq" id="WP_012933681.1">
    <property type="nucleotide sequence ID" value="NC_013739.1"/>
</dbReference>
<gene>
    <name evidence="4" type="ordered locus">Cwoe_2205</name>
</gene>
<keyword evidence="5" id="KW-1185">Reference proteome</keyword>
<evidence type="ECO:0000256" key="1">
    <source>
        <dbReference type="ARBA" id="ARBA00006754"/>
    </source>
</evidence>
<evidence type="ECO:0000313" key="5">
    <source>
        <dbReference type="Proteomes" id="UP000008229"/>
    </source>
</evidence>
<dbReference type="Pfam" id="PF13556">
    <property type="entry name" value="HTH_30"/>
    <property type="match status" value="1"/>
</dbReference>
<dbReference type="KEGG" id="cwo:Cwoe_2205"/>
<dbReference type="InterPro" id="IPR042070">
    <property type="entry name" value="PucR_C-HTH_sf"/>
</dbReference>
<dbReference type="InterPro" id="IPR051448">
    <property type="entry name" value="CdaR-like_regulators"/>
</dbReference>
<dbReference type="Pfam" id="PF17853">
    <property type="entry name" value="GGDEF_2"/>
    <property type="match status" value="1"/>
</dbReference>
<proteinExistence type="inferred from homology"/>
<dbReference type="PANTHER" id="PTHR33744:SF7">
    <property type="entry name" value="PUCR FAMILY TRANSCRIPTIONAL REGULATOR"/>
    <property type="match status" value="1"/>
</dbReference>
<accession>D3F5G3</accession>
<dbReference type="Proteomes" id="UP000008229">
    <property type="component" value="Chromosome"/>
</dbReference>
<feature type="domain" description="CdaR GGDEF-like" evidence="3">
    <location>
        <begin position="252"/>
        <end position="382"/>
    </location>
</feature>
<protein>
    <submittedName>
        <fullName evidence="4">Putative transcriptional regulator, PucR family</fullName>
    </submittedName>
</protein>
<feature type="domain" description="PucR C-terminal helix-turn-helix" evidence="2">
    <location>
        <begin position="439"/>
        <end position="496"/>
    </location>
</feature>
<dbReference type="InterPro" id="IPR025736">
    <property type="entry name" value="PucR_C-HTH_dom"/>
</dbReference>
<dbReference type="OrthoDB" id="3190266at2"/>
<dbReference type="STRING" id="469383.Cwoe_2205"/>